<dbReference type="PANTHER" id="PTHR33710:SF64">
    <property type="entry name" value="ENDONUCLEASE_EXONUCLEASE_PHOSPHATASE DOMAIN-CONTAINING PROTEIN"/>
    <property type="match status" value="1"/>
</dbReference>
<name>A0A6A2XNR5_HIBSY</name>
<dbReference type="EMBL" id="VEPZ02001545">
    <property type="protein sequence ID" value="KAE8668595.1"/>
    <property type="molecule type" value="Genomic_DNA"/>
</dbReference>
<sequence length="292" mass="34373">MAGASCGVFPIAASGDFNEILMDSEKVGGRRKPMIQLDDFQAVLDRNELSDCRPSKGWFTWFKSRNPETMIAERLDRYMASTSWLVQYPSFRVYSEYTTYSDHCFLVMNTKHEAHEHWQGHGRECFRFETCWSHERTCIAQVEAAWKYTFGSTLGKLRTVSDAKHHWKNAKFSKTKKRIKKLKKVINEELSRSNQRMNFRRLVTVKQELHALLDTEERYWTQRSWVNWLIHGDRNIAFFHARSTQRQKKNRICELFGANENWTDTRDGISDVVVDYFMKLFATDNIAPSDSP</sequence>
<gene>
    <name evidence="1" type="ORF">F3Y22_tig00112293pilonHSYRG00342</name>
</gene>
<evidence type="ECO:0000313" key="2">
    <source>
        <dbReference type="Proteomes" id="UP000436088"/>
    </source>
</evidence>
<dbReference type="InterPro" id="IPR036691">
    <property type="entry name" value="Endo/exonu/phosph_ase_sf"/>
</dbReference>
<keyword evidence="2" id="KW-1185">Reference proteome</keyword>
<dbReference type="Proteomes" id="UP000436088">
    <property type="component" value="Unassembled WGS sequence"/>
</dbReference>
<dbReference type="PANTHER" id="PTHR33710">
    <property type="entry name" value="BNAC02G09200D PROTEIN"/>
    <property type="match status" value="1"/>
</dbReference>
<protein>
    <recommendedName>
        <fullName evidence="3">Reverse transcriptase</fullName>
    </recommendedName>
</protein>
<dbReference type="Gene3D" id="3.60.10.10">
    <property type="entry name" value="Endonuclease/exonuclease/phosphatase"/>
    <property type="match status" value="1"/>
</dbReference>
<dbReference type="AlphaFoldDB" id="A0A6A2XNR5"/>
<evidence type="ECO:0000313" key="1">
    <source>
        <dbReference type="EMBL" id="KAE8668595.1"/>
    </source>
</evidence>
<reference evidence="1" key="1">
    <citation type="submission" date="2019-09" db="EMBL/GenBank/DDBJ databases">
        <title>Draft genome information of white flower Hibiscus syriacus.</title>
        <authorList>
            <person name="Kim Y.-M."/>
        </authorList>
    </citation>
    <scope>NUCLEOTIDE SEQUENCE [LARGE SCALE GENOMIC DNA]</scope>
    <source>
        <strain evidence="1">YM2019G1</strain>
    </source>
</reference>
<proteinExistence type="predicted"/>
<evidence type="ECO:0008006" key="3">
    <source>
        <dbReference type="Google" id="ProtNLM"/>
    </source>
</evidence>
<organism evidence="1 2">
    <name type="scientific">Hibiscus syriacus</name>
    <name type="common">Rose of Sharon</name>
    <dbReference type="NCBI Taxonomy" id="106335"/>
    <lineage>
        <taxon>Eukaryota</taxon>
        <taxon>Viridiplantae</taxon>
        <taxon>Streptophyta</taxon>
        <taxon>Embryophyta</taxon>
        <taxon>Tracheophyta</taxon>
        <taxon>Spermatophyta</taxon>
        <taxon>Magnoliopsida</taxon>
        <taxon>eudicotyledons</taxon>
        <taxon>Gunneridae</taxon>
        <taxon>Pentapetalae</taxon>
        <taxon>rosids</taxon>
        <taxon>malvids</taxon>
        <taxon>Malvales</taxon>
        <taxon>Malvaceae</taxon>
        <taxon>Malvoideae</taxon>
        <taxon>Hibiscus</taxon>
    </lineage>
</organism>
<accession>A0A6A2XNR5</accession>
<dbReference type="SUPFAM" id="SSF56219">
    <property type="entry name" value="DNase I-like"/>
    <property type="match status" value="1"/>
</dbReference>
<comment type="caution">
    <text evidence="1">The sequence shown here is derived from an EMBL/GenBank/DDBJ whole genome shotgun (WGS) entry which is preliminary data.</text>
</comment>